<dbReference type="EMBL" id="CANTFK010000829">
    <property type="protein sequence ID" value="CAI5729451.1"/>
    <property type="molecule type" value="Genomic_DNA"/>
</dbReference>
<evidence type="ECO:0000313" key="4">
    <source>
        <dbReference type="Proteomes" id="UP001159659"/>
    </source>
</evidence>
<comment type="caution">
    <text evidence="2">The sequence shown here is derived from an EMBL/GenBank/DDBJ whole genome shotgun (WGS) entry which is preliminary data.</text>
</comment>
<accession>A0AAV0U3F8</accession>
<dbReference type="EMBL" id="CAKLBC010001630">
    <property type="protein sequence ID" value="CAH0492956.1"/>
    <property type="molecule type" value="Genomic_DNA"/>
</dbReference>
<proteinExistence type="predicted"/>
<gene>
    <name evidence="1" type="ORF">PFR001_LOCUS8125</name>
    <name evidence="2" type="ORF">PFR002_LOCUS6031</name>
</gene>
<dbReference type="AlphaFoldDB" id="A0AAV0U3F8"/>
<reference evidence="1 3" key="1">
    <citation type="submission" date="2021-11" db="EMBL/GenBank/DDBJ databases">
        <authorList>
            <person name="Islam A."/>
            <person name="Islam S."/>
            <person name="Flora M.S."/>
            <person name="Rahman M."/>
            <person name="Ziaur R.M."/>
            <person name="Epstein J.H."/>
            <person name="Hassan M."/>
            <person name="Klassen M."/>
            <person name="Woodard K."/>
            <person name="Webb A."/>
            <person name="Webby R.J."/>
            <person name="El Zowalaty M.E."/>
        </authorList>
    </citation>
    <scope>NUCLEOTIDE SEQUENCE [LARGE SCALE GENOMIC DNA]</scope>
    <source>
        <strain evidence="1">Pf1</strain>
    </source>
</reference>
<keyword evidence="3" id="KW-1185">Reference proteome</keyword>
<evidence type="ECO:0000313" key="2">
    <source>
        <dbReference type="EMBL" id="CAI5729451.1"/>
    </source>
</evidence>
<evidence type="ECO:0000313" key="1">
    <source>
        <dbReference type="EMBL" id="CAH0492956.1"/>
    </source>
</evidence>
<dbReference type="Proteomes" id="UP001159659">
    <property type="component" value="Unassembled WGS sequence"/>
</dbReference>
<reference evidence="2" key="2">
    <citation type="submission" date="2022-12" db="EMBL/GenBank/DDBJ databases">
        <authorList>
            <person name="Webb A."/>
        </authorList>
    </citation>
    <scope>NUCLEOTIDE SEQUENCE</scope>
    <source>
        <strain evidence="2">Pf2</strain>
    </source>
</reference>
<dbReference type="Proteomes" id="UP001157938">
    <property type="component" value="Unassembled WGS sequence"/>
</dbReference>
<sequence length="187" mass="22161">MLEELGFWCSKEELLHDNPLDFNRPNPLLLVDDNWFADCDPDLLKTIEWYLTRAFIESHELAYSFCRFSTCTLALEQPRIMGACTLTDGVYCWPEGYWHYVSHHHVKPPQEFLNHLVDRYGTIAEMTRKARDEKKLLLWDDTEHKAVEMPHAMQEWITSFTTVQVTRDSVAKGWNLPRHRGLIRYFT</sequence>
<organism evidence="2 4">
    <name type="scientific">Peronospora farinosa</name>
    <dbReference type="NCBI Taxonomy" id="134698"/>
    <lineage>
        <taxon>Eukaryota</taxon>
        <taxon>Sar</taxon>
        <taxon>Stramenopiles</taxon>
        <taxon>Oomycota</taxon>
        <taxon>Peronosporomycetes</taxon>
        <taxon>Peronosporales</taxon>
        <taxon>Peronosporaceae</taxon>
        <taxon>Peronospora</taxon>
    </lineage>
</organism>
<name>A0AAV0U3F8_9STRA</name>
<protein>
    <submittedName>
        <fullName evidence="2">Uncharacterized protein</fullName>
    </submittedName>
</protein>
<evidence type="ECO:0000313" key="3">
    <source>
        <dbReference type="Proteomes" id="UP001157938"/>
    </source>
</evidence>